<feature type="transmembrane region" description="Helical" evidence="1">
    <location>
        <begin position="6"/>
        <end position="27"/>
    </location>
</feature>
<dbReference type="RefSeq" id="WP_068655263.1">
    <property type="nucleotide sequence ID" value="NZ_CP017770.1"/>
</dbReference>
<dbReference type="EMBL" id="LSFN01000005">
    <property type="protein sequence ID" value="OAB76501.1"/>
    <property type="molecule type" value="Genomic_DNA"/>
</dbReference>
<keyword evidence="1" id="KW-0812">Transmembrane</keyword>
<proteinExistence type="predicted"/>
<dbReference type="KEGG" id="pcx:LPB68_21170"/>
<evidence type="ECO:0000313" key="3">
    <source>
        <dbReference type="Proteomes" id="UP000077134"/>
    </source>
</evidence>
<comment type="caution">
    <text evidence="2">The sequence shown here is derived from an EMBL/GenBank/DDBJ whole genome shotgun (WGS) entry which is preliminary data.</text>
</comment>
<accession>A0A167FFF7</accession>
<keyword evidence="1" id="KW-1133">Transmembrane helix</keyword>
<keyword evidence="3" id="KW-1185">Reference proteome</keyword>
<organism evidence="2 3">
    <name type="scientific">Paenibacillus crassostreae</name>
    <dbReference type="NCBI Taxonomy" id="1763538"/>
    <lineage>
        <taxon>Bacteria</taxon>
        <taxon>Bacillati</taxon>
        <taxon>Bacillota</taxon>
        <taxon>Bacilli</taxon>
        <taxon>Bacillales</taxon>
        <taxon>Paenibacillaceae</taxon>
        <taxon>Paenibacillus</taxon>
    </lineage>
</organism>
<name>A0A167FFF7_9BACL</name>
<protein>
    <submittedName>
        <fullName evidence="2">Uncharacterized protein</fullName>
    </submittedName>
</protein>
<dbReference type="AlphaFoldDB" id="A0A167FFF7"/>
<keyword evidence="1" id="KW-0472">Membrane</keyword>
<gene>
    <name evidence="2" type="ORF">PNBC_03570</name>
</gene>
<dbReference type="Proteomes" id="UP000077134">
    <property type="component" value="Unassembled WGS sequence"/>
</dbReference>
<feature type="transmembrane region" description="Helical" evidence="1">
    <location>
        <begin position="48"/>
        <end position="67"/>
    </location>
</feature>
<evidence type="ECO:0000313" key="2">
    <source>
        <dbReference type="EMBL" id="OAB76501.1"/>
    </source>
</evidence>
<sequence>MSYSILYIIIIAVALIGGVATFIIGYSKANKVASSEYSRKTNVNLKKLTYFYGIVIVLAIAAFIWYLNL</sequence>
<reference evidence="2 3" key="1">
    <citation type="submission" date="2016-02" db="EMBL/GenBank/DDBJ databases">
        <title>Paenibacillus sp. LPB0068, isolated from Crassostrea gigas.</title>
        <authorList>
            <person name="Shin S.-K."/>
            <person name="Yi H."/>
        </authorList>
    </citation>
    <scope>NUCLEOTIDE SEQUENCE [LARGE SCALE GENOMIC DNA]</scope>
    <source>
        <strain evidence="2 3">LPB0068</strain>
    </source>
</reference>
<dbReference type="OrthoDB" id="2646941at2"/>
<evidence type="ECO:0000256" key="1">
    <source>
        <dbReference type="SAM" id="Phobius"/>
    </source>
</evidence>